<dbReference type="Pfam" id="PF00583">
    <property type="entry name" value="Acetyltransf_1"/>
    <property type="match status" value="1"/>
</dbReference>
<dbReference type="OrthoDB" id="118633at2"/>
<gene>
    <name evidence="2" type="ORF">BN1044_00284</name>
</gene>
<protein>
    <submittedName>
        <fullName evidence="2">Acetyltransferase (GNAT) family protein</fullName>
    </submittedName>
</protein>
<evidence type="ECO:0000313" key="2">
    <source>
        <dbReference type="EMBL" id="SCM50836.1"/>
    </source>
</evidence>
<keyword evidence="2" id="KW-0808">Transferase</keyword>
<dbReference type="AlphaFoldDB" id="A0A1C6YVH0"/>
<sequence>MGVLSHVRVIYHIVQPFYIYLATCLTNYMQLLIYCNMFCSCSISCNDWKWVGFELVVLKILSYKSEVLEINEALRKEPESCNIAPFIVHKRLIGSSEFISFICRDSKHLLGYVICCGIDTDNGTMLEISKLYIFNKFRGEGYGSEVVSQIISLAMEMNIASIFAEPLDDAAKAFWSKTRLFYSYEINRFELNLSF</sequence>
<dbReference type="InterPro" id="IPR016181">
    <property type="entry name" value="Acyl_CoA_acyltransferase"/>
</dbReference>
<dbReference type="CDD" id="cd04301">
    <property type="entry name" value="NAT_SF"/>
    <property type="match status" value="1"/>
</dbReference>
<dbReference type="Gene3D" id="3.40.630.30">
    <property type="match status" value="1"/>
</dbReference>
<organism evidence="2 3">
    <name type="scientific">Hafnia alvei</name>
    <dbReference type="NCBI Taxonomy" id="569"/>
    <lineage>
        <taxon>Bacteria</taxon>
        <taxon>Pseudomonadati</taxon>
        <taxon>Pseudomonadota</taxon>
        <taxon>Gammaproteobacteria</taxon>
        <taxon>Enterobacterales</taxon>
        <taxon>Hafniaceae</taxon>
        <taxon>Hafnia</taxon>
    </lineage>
</organism>
<accession>A0A1C6YVH0</accession>
<proteinExistence type="predicted"/>
<evidence type="ECO:0000313" key="3">
    <source>
        <dbReference type="Proteomes" id="UP000094844"/>
    </source>
</evidence>
<dbReference type="SUPFAM" id="SSF55729">
    <property type="entry name" value="Acyl-CoA N-acyltransferases (Nat)"/>
    <property type="match status" value="1"/>
</dbReference>
<dbReference type="GO" id="GO:0016747">
    <property type="term" value="F:acyltransferase activity, transferring groups other than amino-acyl groups"/>
    <property type="evidence" value="ECO:0007669"/>
    <property type="project" value="InterPro"/>
</dbReference>
<dbReference type="InterPro" id="IPR000182">
    <property type="entry name" value="GNAT_dom"/>
</dbReference>
<name>A0A1C6YVH0_HAFAL</name>
<dbReference type="Proteomes" id="UP000094844">
    <property type="component" value="Unassembled WGS sequence"/>
</dbReference>
<feature type="domain" description="N-acetyltransferase" evidence="1">
    <location>
        <begin position="58"/>
        <end position="195"/>
    </location>
</feature>
<dbReference type="PROSITE" id="PS51186">
    <property type="entry name" value="GNAT"/>
    <property type="match status" value="1"/>
</dbReference>
<dbReference type="EMBL" id="FMIQ01000006">
    <property type="protein sequence ID" value="SCM50836.1"/>
    <property type="molecule type" value="Genomic_DNA"/>
</dbReference>
<reference evidence="2 3" key="1">
    <citation type="submission" date="2016-09" db="EMBL/GenBank/DDBJ databases">
        <authorList>
            <person name="Capua I."/>
            <person name="De Benedictis P."/>
            <person name="Joannis T."/>
            <person name="Lombin L.H."/>
            <person name="Cattoli G."/>
        </authorList>
    </citation>
    <scope>NUCLEOTIDE SEQUENCE [LARGE SCALE GENOMIC DNA]</scope>
    <source>
        <strain evidence="2 3">GB001</strain>
    </source>
</reference>
<evidence type="ECO:0000259" key="1">
    <source>
        <dbReference type="PROSITE" id="PS51186"/>
    </source>
</evidence>